<feature type="compositionally biased region" description="Basic and acidic residues" evidence="1">
    <location>
        <begin position="411"/>
        <end position="434"/>
    </location>
</feature>
<dbReference type="NCBIfam" id="TIGR03805">
    <property type="entry name" value="beta_helix_1"/>
    <property type="match status" value="1"/>
</dbReference>
<dbReference type="InterPro" id="IPR012334">
    <property type="entry name" value="Pectin_lyas_fold"/>
</dbReference>
<dbReference type="RefSeq" id="WP_170124074.1">
    <property type="nucleotide sequence ID" value="NZ_CAKZQT010000018.1"/>
</dbReference>
<evidence type="ECO:0000313" key="5">
    <source>
        <dbReference type="Proteomes" id="UP000248330"/>
    </source>
</evidence>
<evidence type="ECO:0000256" key="1">
    <source>
        <dbReference type="SAM" id="MobiDB-lite"/>
    </source>
</evidence>
<dbReference type="EMBL" id="QICN01000010">
    <property type="protein sequence ID" value="PXV65318.1"/>
    <property type="molecule type" value="Genomic_DNA"/>
</dbReference>
<organism evidence="4 5">
    <name type="scientific">Sinimarinibacterium flocculans</name>
    <dbReference type="NCBI Taxonomy" id="985250"/>
    <lineage>
        <taxon>Bacteria</taxon>
        <taxon>Pseudomonadati</taxon>
        <taxon>Pseudomonadota</taxon>
        <taxon>Gammaproteobacteria</taxon>
        <taxon>Nevskiales</taxon>
        <taxon>Nevskiaceae</taxon>
        <taxon>Sinimarinibacterium</taxon>
    </lineage>
</organism>
<dbReference type="InterPro" id="IPR011050">
    <property type="entry name" value="Pectin_lyase_fold/virulence"/>
</dbReference>
<dbReference type="SUPFAM" id="SSF51126">
    <property type="entry name" value="Pectin lyase-like"/>
    <property type="match status" value="1"/>
</dbReference>
<dbReference type="InterPro" id="IPR006626">
    <property type="entry name" value="PbH1"/>
</dbReference>
<dbReference type="SMART" id="SM00710">
    <property type="entry name" value="PbH1"/>
    <property type="match status" value="7"/>
</dbReference>
<dbReference type="Gene3D" id="2.160.20.10">
    <property type="entry name" value="Single-stranded right-handed beta-helix, Pectin lyase-like"/>
    <property type="match status" value="1"/>
</dbReference>
<keyword evidence="5" id="KW-1185">Reference proteome</keyword>
<dbReference type="PROSITE" id="PS51257">
    <property type="entry name" value="PROKAR_LIPOPROTEIN"/>
    <property type="match status" value="1"/>
</dbReference>
<reference evidence="4 5" key="1">
    <citation type="submission" date="2018-04" db="EMBL/GenBank/DDBJ databases">
        <title>Genomic Encyclopedia of Type Strains, Phase IV (KMG-IV): sequencing the most valuable type-strain genomes for metagenomic binning, comparative biology and taxonomic classification.</title>
        <authorList>
            <person name="Goeker M."/>
        </authorList>
    </citation>
    <scope>NUCLEOTIDE SEQUENCE [LARGE SCALE GENOMIC DNA]</scope>
    <source>
        <strain evidence="4 5">DSM 104150</strain>
    </source>
</reference>
<feature type="domain" description="Right handed beta helix" evidence="3">
    <location>
        <begin position="90"/>
        <end position="247"/>
    </location>
</feature>
<evidence type="ECO:0000313" key="4">
    <source>
        <dbReference type="EMBL" id="PXV65318.1"/>
    </source>
</evidence>
<gene>
    <name evidence="4" type="ORF">C8D93_110136</name>
</gene>
<comment type="caution">
    <text evidence="4">The sequence shown here is derived from an EMBL/GenBank/DDBJ whole genome shotgun (WGS) entry which is preliminary data.</text>
</comment>
<evidence type="ECO:0000259" key="3">
    <source>
        <dbReference type="Pfam" id="PF13229"/>
    </source>
</evidence>
<feature type="region of interest" description="Disordered" evidence="1">
    <location>
        <begin position="391"/>
        <end position="434"/>
    </location>
</feature>
<proteinExistence type="predicted"/>
<accession>A0A318E5G9</accession>
<protein>
    <submittedName>
        <fullName evidence="4">Parallel beta-helix repeat protein</fullName>
    </submittedName>
</protein>
<feature type="chain" id="PRO_5016434035" evidence="2">
    <location>
        <begin position="22"/>
        <end position="975"/>
    </location>
</feature>
<sequence length="975" mass="105545">MGMQTKAVRWAVVAVATALLAACGSSSVPDVTAPGGGGDAGVKTFRICPGATAREEILTAFFDAREGDTIEFCAGTFEMTTGLILNGKRGITVRGAGMNQTILNFRNSDSAEGINAVHADGLVLEGFTVEDTPGNGIRVFRSEYITMRDVRARWRDSEGRDETDEGYEVSPENGAYGLYPVETRHVLMEDCEAHGASDAGIYVGQTSDVLVRNCYATYNVAGFEFENTFRAVFEDNVATKNTGGFLVFDLPDLRQYGAKNIVRRNKSYDNNTDNFAPIGNIVGLTPRGTGMLILATDQLEIHDNEIYDNDTTGIAIVNFGLASPEYPDLRYDFFPEGLYIHHNVFRNNGGNPQEPDPARGEASLLPLLLRIKNLGRSAHIVWDGAEDAPNDCTSIPKDGDGVPLTEPNAHYPHEEQGGRTDERGRPNVTREDQDPECKWNAWKFDDEGELNKPENWLCIAETNEFVSGGSVLGTLTTPFLRANITSSDPATLIVDLLRPASTDLAPHRCELPAHPEPVLDLPYEPDPDSAGARPDPAAVAAACSKGRAGHVNMDAVLHYNCPRLADYGLFTDPADPRSGPSGQGMPFELNSALFSDYAKKYRFLFVPDGTQAVYRDHDDGVTATLDFPVGTVIAKTFSFPVEDDSGAPLSEDIVETRLLIKRQTEEGVNWVGLPYIWKTADDGSRYAELAVAGGNKAVEYDYADPDDEVRTTDGQPVRYRGSVANYGIPAALNCLTCHADENREAGSAPIGPKPRFLNRTNVFADVGEMNQLDYMQMKGLLSGLPGIGVERSPKWNVAGSSGELPESPADVHARMRAYLEVNCAHCHHPQGGGSNSGLYLDAYRRVDQRYGICKKPVAAGRGSGGLQYDIVPGASTDSILYFRTASDQPGVRMPPLARTVVHGEAVNLIARWIDEALPELSDQIDNEEVCSGGGGLLGGLSKLDVPAELQPLFAMAGLLSPDQRRVIEARPASAD</sequence>
<name>A0A318E5G9_9GAMM</name>
<dbReference type="InterPro" id="IPR022442">
    <property type="entry name" value="SO_2930-like_dom"/>
</dbReference>
<feature type="signal peptide" evidence="2">
    <location>
        <begin position="1"/>
        <end position="21"/>
    </location>
</feature>
<dbReference type="Proteomes" id="UP000248330">
    <property type="component" value="Unassembled WGS sequence"/>
</dbReference>
<dbReference type="InterPro" id="IPR039448">
    <property type="entry name" value="Beta_helix"/>
</dbReference>
<keyword evidence="2" id="KW-0732">Signal</keyword>
<dbReference type="Pfam" id="PF13229">
    <property type="entry name" value="Beta_helix"/>
    <property type="match status" value="1"/>
</dbReference>
<dbReference type="AlphaFoldDB" id="A0A318E5G9"/>
<evidence type="ECO:0000256" key="2">
    <source>
        <dbReference type="SAM" id="SignalP"/>
    </source>
</evidence>